<reference evidence="7 8" key="1">
    <citation type="submission" date="2018-05" db="EMBL/GenBank/DDBJ databases">
        <title>Complete genome sequencing of three human clinical isolates of Staphylococcus caprae reveals virulence factors similar to those of S. epidermidis and S. capitis.</title>
        <authorList>
            <person name="Watanabe S."/>
            <person name="Cui L."/>
        </authorList>
    </citation>
    <scope>NUCLEOTIDE SEQUENCE [LARGE SCALE GENOMIC DNA]</scope>
    <source>
        <strain evidence="7 8">JMUB590</strain>
    </source>
</reference>
<accession>A0ABM7FSI8</accession>
<comment type="subcellular location">
    <subcellularLocation>
        <location evidence="1">Secreted</location>
    </subcellularLocation>
</comment>
<sequence length="186" mass="20347">MNTKTKKIIASTLAFGTLLGIGATSTPTQAHAATQTHQTTNATTQTAYYTYNGNAGYNAKFVLDKQFRTALNKGKVTFNGIKLAPTKSSKTTTKYDQLFREYSKKDKTASILDISLKNKLSLKDVQAAYGKNLKKVSNGKNNMTGIYYAKPGKNGATIWFDAAKGKIDRIVIGFEKTSTVKKVIKK</sequence>
<dbReference type="GeneID" id="58050052"/>
<dbReference type="EMBL" id="AP018586">
    <property type="protein sequence ID" value="BBD91387.1"/>
    <property type="molecule type" value="Genomic_DNA"/>
</dbReference>
<evidence type="ECO:0000256" key="3">
    <source>
        <dbReference type="ARBA" id="ARBA00022729"/>
    </source>
</evidence>
<comment type="similarity">
    <text evidence="4">Belongs to the IsaB family.</text>
</comment>
<dbReference type="RefSeq" id="WP_037541731.1">
    <property type="nucleotide sequence ID" value="NZ_AP018586.1"/>
</dbReference>
<evidence type="ECO:0000313" key="7">
    <source>
        <dbReference type="EMBL" id="BBD91387.1"/>
    </source>
</evidence>
<evidence type="ECO:0000256" key="2">
    <source>
        <dbReference type="ARBA" id="ARBA00022525"/>
    </source>
</evidence>
<protein>
    <recommendedName>
        <fullName evidence="5">Immunodominant staphylococcal antigen B</fullName>
    </recommendedName>
</protein>
<evidence type="ECO:0000256" key="1">
    <source>
        <dbReference type="ARBA" id="ARBA00004613"/>
    </source>
</evidence>
<keyword evidence="3 6" id="KW-0732">Signal</keyword>
<keyword evidence="8" id="KW-1185">Reference proteome</keyword>
<gene>
    <name evidence="7" type="ORF">JMUB590_0277</name>
</gene>
<organism evidence="7 8">
    <name type="scientific">Staphylococcus caprae</name>
    <dbReference type="NCBI Taxonomy" id="29380"/>
    <lineage>
        <taxon>Bacteria</taxon>
        <taxon>Bacillati</taxon>
        <taxon>Bacillota</taxon>
        <taxon>Bacilli</taxon>
        <taxon>Bacillales</taxon>
        <taxon>Staphylococcaceae</taxon>
        <taxon>Staphylococcus</taxon>
    </lineage>
</organism>
<name>A0ABM7FSI8_9STAP</name>
<proteinExistence type="inferred from homology"/>
<dbReference type="NCBIfam" id="NF047686">
    <property type="entry name" value="IsaB_fam"/>
    <property type="match status" value="1"/>
</dbReference>
<feature type="signal peptide" evidence="6">
    <location>
        <begin position="1"/>
        <end position="32"/>
    </location>
</feature>
<dbReference type="InterPro" id="IPR058086">
    <property type="entry name" value="IsaB"/>
</dbReference>
<evidence type="ECO:0000256" key="6">
    <source>
        <dbReference type="SAM" id="SignalP"/>
    </source>
</evidence>
<evidence type="ECO:0000313" key="8">
    <source>
        <dbReference type="Proteomes" id="UP000274772"/>
    </source>
</evidence>
<evidence type="ECO:0000256" key="5">
    <source>
        <dbReference type="ARBA" id="ARBA00093792"/>
    </source>
</evidence>
<feature type="chain" id="PRO_5046924303" description="Immunodominant staphylococcal antigen B" evidence="6">
    <location>
        <begin position="33"/>
        <end position="186"/>
    </location>
</feature>
<keyword evidence="2" id="KW-0964">Secreted</keyword>
<evidence type="ECO:0000256" key="4">
    <source>
        <dbReference type="ARBA" id="ARBA00093777"/>
    </source>
</evidence>
<dbReference type="Proteomes" id="UP000274772">
    <property type="component" value="Chromosome"/>
</dbReference>